<keyword evidence="2 4" id="KW-0863">Zinc-finger</keyword>
<dbReference type="GO" id="GO:0008270">
    <property type="term" value="F:zinc ion binding"/>
    <property type="evidence" value="ECO:0007669"/>
    <property type="project" value="UniProtKB-KW"/>
</dbReference>
<dbReference type="InterPro" id="IPR013083">
    <property type="entry name" value="Znf_RING/FYVE/PHD"/>
</dbReference>
<feature type="region of interest" description="Disordered" evidence="5">
    <location>
        <begin position="125"/>
        <end position="154"/>
    </location>
</feature>
<dbReference type="Proteomes" id="UP001302367">
    <property type="component" value="Chromosome 3"/>
</dbReference>
<accession>A0A2G5I4Z5</accession>
<evidence type="ECO:0000256" key="5">
    <source>
        <dbReference type="SAM" id="MobiDB-lite"/>
    </source>
</evidence>
<dbReference type="InterPro" id="IPR050731">
    <property type="entry name" value="HRD1_E3_ubiq-ligases"/>
</dbReference>
<feature type="compositionally biased region" description="Basic and acidic residues" evidence="5">
    <location>
        <begin position="125"/>
        <end position="150"/>
    </location>
</feature>
<dbReference type="SUPFAM" id="SSF57850">
    <property type="entry name" value="RING/U-box"/>
    <property type="match status" value="1"/>
</dbReference>
<keyword evidence="3" id="KW-0862">Zinc</keyword>
<dbReference type="GO" id="GO:0061630">
    <property type="term" value="F:ubiquitin protein ligase activity"/>
    <property type="evidence" value="ECO:0007669"/>
    <property type="project" value="TreeGrafter"/>
</dbReference>
<reference evidence="7 9" key="1">
    <citation type="submission" date="2015-10" db="EMBL/GenBank/DDBJ databases">
        <title>The cercosporin biosynthetic gene cluster was horizontally transferred to several fungal lineages and shown to be expanded in Cercospora beticola based on microsynteny with recipient genomes.</title>
        <authorList>
            <person name="De Jonge R."/>
            <person name="Ebert M.K."/>
            <person name="Suttle J.C."/>
            <person name="Jurick Ii W.M."/>
            <person name="Secor G.A."/>
            <person name="Thomma B.P."/>
            <person name="Van De Peer Y."/>
            <person name="Bolton M.D."/>
        </authorList>
    </citation>
    <scope>NUCLEOTIDE SEQUENCE [LARGE SCALE GENOMIC DNA]</scope>
    <source>
        <strain evidence="7 9">09-40</strain>
    </source>
</reference>
<evidence type="ECO:0000256" key="2">
    <source>
        <dbReference type="ARBA" id="ARBA00022771"/>
    </source>
</evidence>
<dbReference type="SMART" id="SM00184">
    <property type="entry name" value="RING"/>
    <property type="match status" value="1"/>
</dbReference>
<dbReference type="AlphaFoldDB" id="A0A2G5I4Z5"/>
<dbReference type="Proteomes" id="UP000230605">
    <property type="component" value="Chromosome 3"/>
</dbReference>
<dbReference type="GO" id="GO:0012505">
    <property type="term" value="C:endomembrane system"/>
    <property type="evidence" value="ECO:0007669"/>
    <property type="project" value="TreeGrafter"/>
</dbReference>
<dbReference type="OrthoDB" id="3646777at2759"/>
<dbReference type="PROSITE" id="PS50089">
    <property type="entry name" value="ZF_RING_2"/>
    <property type="match status" value="1"/>
</dbReference>
<dbReference type="EMBL" id="LKMD01000101">
    <property type="protein sequence ID" value="PIA99879.1"/>
    <property type="molecule type" value="Genomic_DNA"/>
</dbReference>
<feature type="domain" description="RING-type" evidence="6">
    <location>
        <begin position="18"/>
        <end position="56"/>
    </location>
</feature>
<dbReference type="Gene3D" id="3.30.40.10">
    <property type="entry name" value="Zinc/RING finger domain, C3HC4 (zinc finger)"/>
    <property type="match status" value="1"/>
</dbReference>
<evidence type="ECO:0000256" key="4">
    <source>
        <dbReference type="PROSITE-ProRule" id="PRU00175"/>
    </source>
</evidence>
<protein>
    <recommendedName>
        <fullName evidence="6">RING-type domain-containing protein</fullName>
    </recommendedName>
</protein>
<proteinExistence type="predicted"/>
<dbReference type="EMBL" id="CP134186">
    <property type="protein sequence ID" value="WPB00956.1"/>
    <property type="molecule type" value="Genomic_DNA"/>
</dbReference>
<dbReference type="InterPro" id="IPR001841">
    <property type="entry name" value="Znf_RING"/>
</dbReference>
<evidence type="ECO:0000256" key="1">
    <source>
        <dbReference type="ARBA" id="ARBA00022723"/>
    </source>
</evidence>
<keyword evidence="10" id="KW-1185">Reference proteome</keyword>
<dbReference type="Pfam" id="PF13639">
    <property type="entry name" value="zf-RING_2"/>
    <property type="match status" value="1"/>
</dbReference>
<gene>
    <name evidence="7" type="ORF">CB0940_03761</name>
    <name evidence="8" type="ORF">RHO25_005576</name>
</gene>
<evidence type="ECO:0000313" key="7">
    <source>
        <dbReference type="EMBL" id="PIA99879.1"/>
    </source>
</evidence>
<dbReference type="InterPro" id="IPR017907">
    <property type="entry name" value="Znf_RING_CS"/>
</dbReference>
<evidence type="ECO:0000313" key="9">
    <source>
        <dbReference type="Proteomes" id="UP000230605"/>
    </source>
</evidence>
<dbReference type="PANTHER" id="PTHR22763">
    <property type="entry name" value="RING ZINC FINGER PROTEIN"/>
    <property type="match status" value="1"/>
</dbReference>
<keyword evidence="1" id="KW-0479">Metal-binding</keyword>
<evidence type="ECO:0000256" key="3">
    <source>
        <dbReference type="ARBA" id="ARBA00022833"/>
    </source>
</evidence>
<organism evidence="7 9">
    <name type="scientific">Cercospora beticola</name>
    <name type="common">Sugarbeet leaf spot fungus</name>
    <dbReference type="NCBI Taxonomy" id="122368"/>
    <lineage>
        <taxon>Eukaryota</taxon>
        <taxon>Fungi</taxon>
        <taxon>Dikarya</taxon>
        <taxon>Ascomycota</taxon>
        <taxon>Pezizomycotina</taxon>
        <taxon>Dothideomycetes</taxon>
        <taxon>Dothideomycetidae</taxon>
        <taxon>Mycosphaerellales</taxon>
        <taxon>Mycosphaerellaceae</taxon>
        <taxon>Cercospora</taxon>
    </lineage>
</organism>
<reference evidence="8 10" key="2">
    <citation type="submission" date="2023-09" db="EMBL/GenBank/DDBJ databases">
        <title>Complete-Gapless Cercospora beticola genome.</title>
        <authorList>
            <person name="Wyatt N.A."/>
            <person name="Spanner R.E."/>
            <person name="Bolton M.D."/>
        </authorList>
    </citation>
    <scope>NUCLEOTIDE SEQUENCE [LARGE SCALE GENOMIC DNA]</scope>
    <source>
        <strain evidence="8">Cb09-40</strain>
    </source>
</reference>
<sequence>MSLLSRRDYMSQLAIEDCDICHEPMSDPARTDCRHFFCFECLKAWLESNNTCPTCRTQLFEETEPNTAQDAERQGDTTQAVLDIPVGQRMAIVRDLNEMMARLRVLEANVSRLGEAQTPPLVVDRATEQAADRPQTTRETDGLHGNDRAAEPAYGEGELSYDALVAYSHELQPRPEELLPMVTFDGAAMTRLLDRLLPEQRARPDWYEQLRTRAVRYTFTIDGAVARLHRASCDFLSLSPGSGTPFDETNRRIRSAYSTRQSQWFDKVLDLLRDVSVDALSSEVRRLMQEEVHRPLEELSMPLLRYY</sequence>
<evidence type="ECO:0000259" key="6">
    <source>
        <dbReference type="PROSITE" id="PS50089"/>
    </source>
</evidence>
<evidence type="ECO:0000313" key="8">
    <source>
        <dbReference type="EMBL" id="WPB00956.1"/>
    </source>
</evidence>
<evidence type="ECO:0000313" key="10">
    <source>
        <dbReference type="Proteomes" id="UP001302367"/>
    </source>
</evidence>
<dbReference type="PROSITE" id="PS00518">
    <property type="entry name" value="ZF_RING_1"/>
    <property type="match status" value="1"/>
</dbReference>
<dbReference type="GO" id="GO:0043161">
    <property type="term" value="P:proteasome-mediated ubiquitin-dependent protein catabolic process"/>
    <property type="evidence" value="ECO:0007669"/>
    <property type="project" value="TreeGrafter"/>
</dbReference>
<name>A0A2G5I4Z5_CERBT</name>